<evidence type="ECO:0000313" key="3">
    <source>
        <dbReference type="EMBL" id="OEJ69020.1"/>
    </source>
</evidence>
<dbReference type="Pfam" id="PF07883">
    <property type="entry name" value="Cupin_2"/>
    <property type="match status" value="1"/>
</dbReference>
<dbReference type="InterPro" id="IPR014710">
    <property type="entry name" value="RmlC-like_jellyroll"/>
</dbReference>
<accession>A0A1E5QAL9</accession>
<protein>
    <recommendedName>
        <fullName evidence="2">Cupin type-2 domain-containing protein</fullName>
    </recommendedName>
</protein>
<proteinExistence type="predicted"/>
<organism evidence="3 4">
    <name type="scientific">Magnetovibrio blakemorei</name>
    <dbReference type="NCBI Taxonomy" id="28181"/>
    <lineage>
        <taxon>Bacteria</taxon>
        <taxon>Pseudomonadati</taxon>
        <taxon>Pseudomonadota</taxon>
        <taxon>Alphaproteobacteria</taxon>
        <taxon>Rhodospirillales</taxon>
        <taxon>Magnetovibrionaceae</taxon>
        <taxon>Magnetovibrio</taxon>
    </lineage>
</organism>
<keyword evidence="4" id="KW-1185">Reference proteome</keyword>
<reference evidence="4" key="1">
    <citation type="submission" date="2016-07" db="EMBL/GenBank/DDBJ databases">
        <authorList>
            <person name="Florea S."/>
            <person name="Webb J.S."/>
            <person name="Jaromczyk J."/>
            <person name="Schardl C.L."/>
        </authorList>
    </citation>
    <scope>NUCLEOTIDE SEQUENCE [LARGE SCALE GENOMIC DNA]</scope>
    <source>
        <strain evidence="4">MV-1</strain>
    </source>
</reference>
<evidence type="ECO:0000313" key="4">
    <source>
        <dbReference type="Proteomes" id="UP000095347"/>
    </source>
</evidence>
<dbReference type="EMBL" id="MCGG01000009">
    <property type="protein sequence ID" value="OEJ69020.1"/>
    <property type="molecule type" value="Genomic_DNA"/>
</dbReference>
<feature type="domain" description="Cupin type-2" evidence="2">
    <location>
        <begin position="63"/>
        <end position="132"/>
    </location>
</feature>
<evidence type="ECO:0000256" key="1">
    <source>
        <dbReference type="SAM" id="SignalP"/>
    </source>
</evidence>
<dbReference type="InterPro" id="IPR011051">
    <property type="entry name" value="RmlC_Cupin_sf"/>
</dbReference>
<feature type="signal peptide" evidence="1">
    <location>
        <begin position="1"/>
        <end position="24"/>
    </location>
</feature>
<dbReference type="Proteomes" id="UP000095347">
    <property type="component" value="Unassembled WGS sequence"/>
</dbReference>
<dbReference type="STRING" id="28181.BEN30_04700"/>
<dbReference type="CDD" id="cd02236">
    <property type="entry name" value="cupin_CV2614-like"/>
    <property type="match status" value="1"/>
</dbReference>
<comment type="caution">
    <text evidence="3">The sequence shown here is derived from an EMBL/GenBank/DDBJ whole genome shotgun (WGS) entry which is preliminary data.</text>
</comment>
<sequence length="145" mass="15598">MKKTIQILSFVATIGMLGSLPGHAEDVKKDYKSVESLLSHPKSVVGEEIFYPGGTPAEITSAIVTILPGEKTVWHKHGVPLYAYVLSGEAVVDYGDAGIRKYPAGTDFMEAMDHWHQGINPGTEPVRILAVYLGAAGLPNVIKKP</sequence>
<dbReference type="RefSeq" id="WP_069956874.1">
    <property type="nucleotide sequence ID" value="NZ_MCGG01000009.1"/>
</dbReference>
<gene>
    <name evidence="3" type="ORF">BEN30_04700</name>
</gene>
<name>A0A1E5QAL9_9PROT</name>
<keyword evidence="1" id="KW-0732">Signal</keyword>
<dbReference type="SUPFAM" id="SSF51182">
    <property type="entry name" value="RmlC-like cupins"/>
    <property type="match status" value="1"/>
</dbReference>
<dbReference type="AlphaFoldDB" id="A0A1E5QAL9"/>
<dbReference type="Gene3D" id="2.60.120.10">
    <property type="entry name" value="Jelly Rolls"/>
    <property type="match status" value="1"/>
</dbReference>
<dbReference type="InterPro" id="IPR013096">
    <property type="entry name" value="Cupin_2"/>
</dbReference>
<evidence type="ECO:0000259" key="2">
    <source>
        <dbReference type="Pfam" id="PF07883"/>
    </source>
</evidence>
<feature type="chain" id="PRO_5009184170" description="Cupin type-2 domain-containing protein" evidence="1">
    <location>
        <begin position="25"/>
        <end position="145"/>
    </location>
</feature>